<name>A0A6I3T394_9BURK</name>
<sequence length="111" mass="12723">MDQHIKELAVIAALNNMIKGKYFRMSVIDAAAKLLERHASGDAYDVLHMIDFVYFENMPVELRDSIPGLIQDVLGTSPIFRFTSVNKGFMIDLSSYSTQTKRQPWLRLTNR</sequence>
<evidence type="ECO:0000313" key="3">
    <source>
        <dbReference type="Proteomes" id="UP000430634"/>
    </source>
</evidence>
<organism evidence="2 3">
    <name type="scientific">Pseudoduganella buxea</name>
    <dbReference type="NCBI Taxonomy" id="1949069"/>
    <lineage>
        <taxon>Bacteria</taxon>
        <taxon>Pseudomonadati</taxon>
        <taxon>Pseudomonadota</taxon>
        <taxon>Betaproteobacteria</taxon>
        <taxon>Burkholderiales</taxon>
        <taxon>Oxalobacteraceae</taxon>
        <taxon>Telluria group</taxon>
        <taxon>Pseudoduganella</taxon>
    </lineage>
</organism>
<evidence type="ECO:0000313" key="4">
    <source>
        <dbReference type="Proteomes" id="UP000622638"/>
    </source>
</evidence>
<dbReference type="EMBL" id="WNKZ01000065">
    <property type="protein sequence ID" value="MTV54932.1"/>
    <property type="molecule type" value="Genomic_DNA"/>
</dbReference>
<dbReference type="AlphaFoldDB" id="A0A6I3T394"/>
<keyword evidence="4" id="KW-1185">Reference proteome</keyword>
<accession>A0A6I3T394</accession>
<comment type="caution">
    <text evidence="2">The sequence shown here is derived from an EMBL/GenBank/DDBJ whole genome shotgun (WGS) entry which is preliminary data.</text>
</comment>
<reference evidence="4" key="2">
    <citation type="journal article" date="2019" name="Int. J. Syst. Evol. Microbiol.">
        <title>The Global Catalogue of Microorganisms (GCM) 10K type strain sequencing project: providing services to taxonomists for standard genome sequencing and annotation.</title>
        <authorList>
            <consortium name="The Broad Institute Genomics Platform"/>
            <consortium name="The Broad Institute Genome Sequencing Center for Infectious Disease"/>
            <person name="Wu L."/>
            <person name="Ma J."/>
        </authorList>
    </citation>
    <scope>NUCLEOTIDE SEQUENCE [LARGE SCALE GENOMIC DNA]</scope>
    <source>
        <strain evidence="4">CGMCC 1.15931</strain>
    </source>
</reference>
<evidence type="ECO:0000313" key="2">
    <source>
        <dbReference type="EMBL" id="MTV54932.1"/>
    </source>
</evidence>
<dbReference type="EMBL" id="BMKG01000038">
    <property type="protein sequence ID" value="GGC23699.1"/>
    <property type="molecule type" value="Genomic_DNA"/>
</dbReference>
<reference evidence="2 3" key="3">
    <citation type="submission" date="2019-11" db="EMBL/GenBank/DDBJ databases">
        <title>Type strains purchased from KCTC, JCM and DSMZ.</title>
        <authorList>
            <person name="Lu H."/>
        </authorList>
    </citation>
    <scope>NUCLEOTIDE SEQUENCE [LARGE SCALE GENOMIC DNA]</scope>
    <source>
        <strain evidence="2 3">KCTC 52429</strain>
    </source>
</reference>
<gene>
    <name evidence="1" type="ORF">GCM10011572_51540</name>
    <name evidence="2" type="ORF">GM672_19570</name>
</gene>
<reference evidence="1" key="4">
    <citation type="submission" date="2024-05" db="EMBL/GenBank/DDBJ databases">
        <authorList>
            <person name="Sun Q."/>
            <person name="Zhou Y."/>
        </authorList>
    </citation>
    <scope>NUCLEOTIDE SEQUENCE</scope>
    <source>
        <strain evidence="1">CGMCC 1.15931</strain>
    </source>
</reference>
<dbReference type="Proteomes" id="UP000622638">
    <property type="component" value="Unassembled WGS sequence"/>
</dbReference>
<dbReference type="RefSeq" id="WP_155472215.1">
    <property type="nucleotide sequence ID" value="NZ_BMKG01000038.1"/>
</dbReference>
<reference evidence="1" key="1">
    <citation type="journal article" date="2014" name="Int. J. Syst. Evol. Microbiol.">
        <title>Complete genome of a new Firmicutes species belonging to the dominant human colonic microbiota ('Ruminococcus bicirculans') reveals two chromosomes and a selective capacity to utilize plant glucans.</title>
        <authorList>
            <consortium name="NISC Comparative Sequencing Program"/>
            <person name="Wegmann U."/>
            <person name="Louis P."/>
            <person name="Goesmann A."/>
            <person name="Henrissat B."/>
            <person name="Duncan S.H."/>
            <person name="Flint H.J."/>
        </authorList>
    </citation>
    <scope>NUCLEOTIDE SEQUENCE</scope>
    <source>
        <strain evidence="1">CGMCC 1.15931</strain>
    </source>
</reference>
<proteinExistence type="predicted"/>
<dbReference type="Proteomes" id="UP000430634">
    <property type="component" value="Unassembled WGS sequence"/>
</dbReference>
<evidence type="ECO:0000313" key="1">
    <source>
        <dbReference type="EMBL" id="GGC23699.1"/>
    </source>
</evidence>
<protein>
    <submittedName>
        <fullName evidence="2">Uncharacterized protein</fullName>
    </submittedName>
</protein>